<dbReference type="Pfam" id="PF03734">
    <property type="entry name" value="YkuD"/>
    <property type="match status" value="1"/>
</dbReference>
<name>A0AA86MTA0_9CLOT</name>
<evidence type="ECO:0000256" key="5">
    <source>
        <dbReference type="ARBA" id="ARBA00023316"/>
    </source>
</evidence>
<feature type="domain" description="L,D-TPase catalytic" evidence="7">
    <location>
        <begin position="175"/>
        <end position="294"/>
    </location>
</feature>
<dbReference type="Proteomes" id="UP000789738">
    <property type="component" value="Unassembled WGS sequence"/>
</dbReference>
<dbReference type="Gene3D" id="2.40.440.10">
    <property type="entry name" value="L,D-transpeptidase catalytic domain-like"/>
    <property type="match status" value="1"/>
</dbReference>
<dbReference type="PROSITE" id="PS52029">
    <property type="entry name" value="LD_TPASE"/>
    <property type="match status" value="1"/>
</dbReference>
<evidence type="ECO:0000256" key="4">
    <source>
        <dbReference type="ARBA" id="ARBA00022984"/>
    </source>
</evidence>
<feature type="active site" description="Proton donor/acceptor" evidence="6">
    <location>
        <position position="249"/>
    </location>
</feature>
<evidence type="ECO:0000256" key="3">
    <source>
        <dbReference type="ARBA" id="ARBA00022960"/>
    </source>
</evidence>
<dbReference type="Pfam" id="PF12229">
    <property type="entry name" value="PG_binding_4"/>
    <property type="match status" value="1"/>
</dbReference>
<comment type="pathway">
    <text evidence="1 6">Cell wall biogenesis; peptidoglycan biosynthesis.</text>
</comment>
<dbReference type="AlphaFoldDB" id="A0AA86MTA0"/>
<protein>
    <recommendedName>
        <fullName evidence="7">L,D-TPase catalytic domain-containing protein</fullName>
    </recommendedName>
</protein>
<dbReference type="InterPro" id="IPR050979">
    <property type="entry name" value="LD-transpeptidase"/>
</dbReference>
<dbReference type="CDD" id="cd16913">
    <property type="entry name" value="YkuD_like"/>
    <property type="match status" value="1"/>
</dbReference>
<dbReference type="Gene3D" id="3.10.20.800">
    <property type="match status" value="1"/>
</dbReference>
<dbReference type="EMBL" id="CAKJVE010000004">
    <property type="protein sequence ID" value="CAG9710092.1"/>
    <property type="molecule type" value="Genomic_DNA"/>
</dbReference>
<keyword evidence="2" id="KW-0808">Transferase</keyword>
<dbReference type="PANTHER" id="PTHR30582">
    <property type="entry name" value="L,D-TRANSPEPTIDASE"/>
    <property type="match status" value="1"/>
</dbReference>
<dbReference type="SUPFAM" id="SSF141523">
    <property type="entry name" value="L,D-transpeptidase catalytic domain-like"/>
    <property type="match status" value="1"/>
</dbReference>
<keyword evidence="4 6" id="KW-0573">Peptidoglycan synthesis</keyword>
<dbReference type="PANTHER" id="PTHR30582:SF33">
    <property type="entry name" value="EXPORTED PROTEIN"/>
    <property type="match status" value="1"/>
</dbReference>
<accession>A0AA86MTA0</accession>
<evidence type="ECO:0000256" key="2">
    <source>
        <dbReference type="ARBA" id="ARBA00022679"/>
    </source>
</evidence>
<feature type="active site" description="Nucleophile" evidence="6">
    <location>
        <position position="270"/>
    </location>
</feature>
<comment type="caution">
    <text evidence="8">The sequence shown here is derived from an EMBL/GenBank/DDBJ whole genome shotgun (WGS) entry which is preliminary data.</text>
</comment>
<dbReference type="GO" id="GO:0005576">
    <property type="term" value="C:extracellular region"/>
    <property type="evidence" value="ECO:0007669"/>
    <property type="project" value="TreeGrafter"/>
</dbReference>
<evidence type="ECO:0000259" key="7">
    <source>
        <dbReference type="PROSITE" id="PS52029"/>
    </source>
</evidence>
<keyword evidence="3 6" id="KW-0133">Cell shape</keyword>
<dbReference type="SUPFAM" id="SSF143985">
    <property type="entry name" value="L,D-transpeptidase pre-catalytic domain-like"/>
    <property type="match status" value="1"/>
</dbReference>
<keyword evidence="5 6" id="KW-0961">Cell wall biogenesis/degradation</keyword>
<proteinExistence type="predicted"/>
<organism evidence="8 9">
    <name type="scientific">Clostridium neonatale</name>
    <dbReference type="NCBI Taxonomy" id="137838"/>
    <lineage>
        <taxon>Bacteria</taxon>
        <taxon>Bacillati</taxon>
        <taxon>Bacillota</taxon>
        <taxon>Clostridia</taxon>
        <taxon>Eubacteriales</taxon>
        <taxon>Clostridiaceae</taxon>
        <taxon>Clostridium</taxon>
    </lineage>
</organism>
<evidence type="ECO:0000256" key="1">
    <source>
        <dbReference type="ARBA" id="ARBA00004752"/>
    </source>
</evidence>
<gene>
    <name evidence="8" type="ORF">CNEO_44583</name>
</gene>
<dbReference type="GO" id="GO:0018104">
    <property type="term" value="P:peptidoglycan-protein cross-linking"/>
    <property type="evidence" value="ECO:0007669"/>
    <property type="project" value="TreeGrafter"/>
</dbReference>
<dbReference type="InterPro" id="IPR038063">
    <property type="entry name" value="Transpep_catalytic_dom"/>
</dbReference>
<dbReference type="GO" id="GO:0071972">
    <property type="term" value="F:peptidoglycan L,D-transpeptidase activity"/>
    <property type="evidence" value="ECO:0007669"/>
    <property type="project" value="TreeGrafter"/>
</dbReference>
<evidence type="ECO:0000256" key="6">
    <source>
        <dbReference type="PROSITE-ProRule" id="PRU01373"/>
    </source>
</evidence>
<dbReference type="InterPro" id="IPR022029">
    <property type="entry name" value="YoaR-like_PG-bd"/>
</dbReference>
<evidence type="ECO:0000313" key="9">
    <source>
        <dbReference type="Proteomes" id="UP000789738"/>
    </source>
</evidence>
<dbReference type="InterPro" id="IPR005490">
    <property type="entry name" value="LD_TPept_cat_dom"/>
</dbReference>
<dbReference type="GO" id="GO:0016740">
    <property type="term" value="F:transferase activity"/>
    <property type="evidence" value="ECO:0007669"/>
    <property type="project" value="UniProtKB-KW"/>
</dbReference>
<dbReference type="GO" id="GO:0008360">
    <property type="term" value="P:regulation of cell shape"/>
    <property type="evidence" value="ECO:0007669"/>
    <property type="project" value="UniProtKB-UniRule"/>
</dbReference>
<dbReference type="GO" id="GO:0071555">
    <property type="term" value="P:cell wall organization"/>
    <property type="evidence" value="ECO:0007669"/>
    <property type="project" value="UniProtKB-UniRule"/>
</dbReference>
<dbReference type="InterPro" id="IPR038054">
    <property type="entry name" value="LD_TPept-like_central_sf"/>
</dbReference>
<sequence length="295" mass="33415">MNGTQIDKEKLCEAIKQSISKGKTVLIIEDSECYEKQIYTSRSKEVLEAKKILNQYKDIIITYILGSEKEIIDGTIILDWFKFNDKFEVSINQDAINNYVYNLAQKYNTVGKTRKFVTTDGNTIQISGGDYGWIIDDSNMVKEIINLLNSKQSTEKEPEYIQKGMADINNDIGNTYVEINLSKQHLYFYKNGSLVTEGDIVSGNVINGKATPGGVYSLKYKERNAVLVGDDYRSPVNFWMPFNNNIGIHDASWRGSFGGEIYITGGSHGCVNARYYLANDIFYNIEDGTPVICYY</sequence>
<reference evidence="8" key="1">
    <citation type="submission" date="2021-10" db="EMBL/GenBank/DDBJ databases">
        <authorList>
            <person name="Mesa V."/>
        </authorList>
    </citation>
    <scope>NUCLEOTIDE SEQUENCE</scope>
    <source>
        <strain evidence="8">CC3_PB</strain>
    </source>
</reference>
<evidence type="ECO:0000313" key="8">
    <source>
        <dbReference type="EMBL" id="CAG9710092.1"/>
    </source>
</evidence>